<protein>
    <submittedName>
        <fullName evidence="2">Uncharacterized protein</fullName>
    </submittedName>
</protein>
<dbReference type="GeneID" id="37067719"/>
<dbReference type="STRING" id="1448321.A0A317VHA7"/>
<dbReference type="PANTHER" id="PTHR40368:SF1">
    <property type="entry name" value="YALI0F14399P"/>
    <property type="match status" value="1"/>
</dbReference>
<feature type="transmembrane region" description="Helical" evidence="1">
    <location>
        <begin position="298"/>
        <end position="319"/>
    </location>
</feature>
<organism evidence="2 3">
    <name type="scientific">Aspergillus heteromorphus CBS 117.55</name>
    <dbReference type="NCBI Taxonomy" id="1448321"/>
    <lineage>
        <taxon>Eukaryota</taxon>
        <taxon>Fungi</taxon>
        <taxon>Dikarya</taxon>
        <taxon>Ascomycota</taxon>
        <taxon>Pezizomycotina</taxon>
        <taxon>Eurotiomycetes</taxon>
        <taxon>Eurotiomycetidae</taxon>
        <taxon>Eurotiales</taxon>
        <taxon>Aspergillaceae</taxon>
        <taxon>Aspergillus</taxon>
        <taxon>Aspergillus subgen. Circumdati</taxon>
    </lineage>
</organism>
<keyword evidence="1" id="KW-0472">Membrane</keyword>
<dbReference type="VEuPathDB" id="FungiDB:BO70DRAFT_381678"/>
<sequence length="390" mass="41515">MPFLQERTLHRICQYGLLSLSLLRPSAAGSSEASTGLNGYTYGQSVPVTCLNRTIDSGEHITDPHGKLQYIPFPTCNETSLPLSLPYSTTTTITCTIASLPDDLYHLLEYYVHSDVPMTCRVPTAPLAQQQAHMPLSEGSGSGSDIDVLDTDGPAYTPLTFAVQGTLQRSHLHIWTDMNVLVHSIYNQEAGEKAGYVVAGTAYSVPEFDAASLRKLEGVSGSGGGKGGGGEGEDGDVAGVVAEAAREPWTAGHGTKVVRGEPLTFSFHVSWVHGARGIGWPASSSSGDDEVERHGSGWFSKLLFFGVAASVGALVALYWERSTGGMGRRRGGMGSWGFRREGRGRWVLGLGMGGGAVGMEGIRRRLQVAVVRWLGHGGYGYGGYMSGKRD</sequence>
<keyword evidence="3" id="KW-1185">Reference proteome</keyword>
<keyword evidence="1" id="KW-1133">Transmembrane helix</keyword>
<name>A0A317VHA7_9EURO</name>
<accession>A0A317VHA7</accession>
<evidence type="ECO:0000256" key="1">
    <source>
        <dbReference type="SAM" id="Phobius"/>
    </source>
</evidence>
<evidence type="ECO:0000313" key="2">
    <source>
        <dbReference type="EMBL" id="PWY73744.1"/>
    </source>
</evidence>
<keyword evidence="1" id="KW-0812">Transmembrane</keyword>
<reference evidence="2 3" key="1">
    <citation type="submission" date="2016-12" db="EMBL/GenBank/DDBJ databases">
        <title>The genomes of Aspergillus section Nigri reveals drivers in fungal speciation.</title>
        <authorList>
            <consortium name="DOE Joint Genome Institute"/>
            <person name="Vesth T.C."/>
            <person name="Nybo J."/>
            <person name="Theobald S."/>
            <person name="Brandl J."/>
            <person name="Frisvad J.C."/>
            <person name="Nielsen K.F."/>
            <person name="Lyhne E.K."/>
            <person name="Kogle M.E."/>
            <person name="Kuo A."/>
            <person name="Riley R."/>
            <person name="Clum A."/>
            <person name="Nolan M."/>
            <person name="Lipzen A."/>
            <person name="Salamov A."/>
            <person name="Henrissat B."/>
            <person name="Wiebenga A."/>
            <person name="De Vries R.P."/>
            <person name="Grigoriev I.V."/>
            <person name="Mortensen U.H."/>
            <person name="Andersen M.R."/>
            <person name="Baker S.E."/>
        </authorList>
    </citation>
    <scope>NUCLEOTIDE SEQUENCE [LARGE SCALE GENOMIC DNA]</scope>
    <source>
        <strain evidence="2 3">CBS 117.55</strain>
    </source>
</reference>
<proteinExistence type="predicted"/>
<dbReference type="EMBL" id="MSFL01000024">
    <property type="protein sequence ID" value="PWY73744.1"/>
    <property type="molecule type" value="Genomic_DNA"/>
</dbReference>
<dbReference type="AlphaFoldDB" id="A0A317VHA7"/>
<dbReference type="OrthoDB" id="18530at2759"/>
<gene>
    <name evidence="2" type="ORF">BO70DRAFT_381678</name>
</gene>
<dbReference type="PANTHER" id="PTHR40368">
    <property type="entry name" value="YALI0F14399P"/>
    <property type="match status" value="1"/>
</dbReference>
<dbReference type="RefSeq" id="XP_025396915.1">
    <property type="nucleotide sequence ID" value="XM_025545482.1"/>
</dbReference>
<comment type="caution">
    <text evidence="2">The sequence shown here is derived from an EMBL/GenBank/DDBJ whole genome shotgun (WGS) entry which is preliminary data.</text>
</comment>
<dbReference type="Proteomes" id="UP000247233">
    <property type="component" value="Unassembled WGS sequence"/>
</dbReference>
<evidence type="ECO:0000313" key="3">
    <source>
        <dbReference type="Proteomes" id="UP000247233"/>
    </source>
</evidence>